<dbReference type="EMBL" id="SPVG01000159">
    <property type="protein sequence ID" value="TFW19891.1"/>
    <property type="molecule type" value="Genomic_DNA"/>
</dbReference>
<feature type="chain" id="PRO_5021391609" evidence="2">
    <location>
        <begin position="19"/>
        <end position="115"/>
    </location>
</feature>
<dbReference type="OrthoDB" id="8758537at2"/>
<name>A0A4Y9SBX0_9BURK</name>
<feature type="signal peptide" evidence="2">
    <location>
        <begin position="1"/>
        <end position="18"/>
    </location>
</feature>
<protein>
    <submittedName>
        <fullName evidence="3">DUF2147 domain-containing protein</fullName>
    </submittedName>
</protein>
<evidence type="ECO:0000313" key="4">
    <source>
        <dbReference type="Proteomes" id="UP000297729"/>
    </source>
</evidence>
<accession>A0A4Y9SBX0</accession>
<dbReference type="Proteomes" id="UP000297729">
    <property type="component" value="Unassembled WGS sequence"/>
</dbReference>
<dbReference type="PROSITE" id="PS51257">
    <property type="entry name" value="PROKAR_LIPOPROTEIN"/>
    <property type="match status" value="1"/>
</dbReference>
<comment type="caution">
    <text evidence="3">The sequence shown here is derived from an EMBL/GenBank/DDBJ whole genome shotgun (WGS) entry which is preliminary data.</text>
</comment>
<gene>
    <name evidence="3" type="ORF">E4L98_15575</name>
</gene>
<keyword evidence="2" id="KW-0732">Signal</keyword>
<evidence type="ECO:0000313" key="3">
    <source>
        <dbReference type="EMBL" id="TFW19891.1"/>
    </source>
</evidence>
<evidence type="ECO:0000256" key="1">
    <source>
        <dbReference type="SAM" id="MobiDB-lite"/>
    </source>
</evidence>
<dbReference type="AlphaFoldDB" id="A0A4Y9SBX0"/>
<dbReference type="RefSeq" id="WP_135202473.1">
    <property type="nucleotide sequence ID" value="NZ_SPVG01000159.1"/>
</dbReference>
<keyword evidence="4" id="KW-1185">Reference proteome</keyword>
<feature type="compositionally biased region" description="Basic and acidic residues" evidence="1">
    <location>
        <begin position="42"/>
        <end position="58"/>
    </location>
</feature>
<evidence type="ECO:0000256" key="2">
    <source>
        <dbReference type="SAM" id="SignalP"/>
    </source>
</evidence>
<feature type="region of interest" description="Disordered" evidence="1">
    <location>
        <begin position="41"/>
        <end position="68"/>
    </location>
</feature>
<sequence>MKKLMMAAGLILAAPAWAGTAACANGLCGASGLSAQALSAAAKEDKRPADTLREEPRRQQAPRDGWRRYLPEKDENYNCALSFGVGGNLSKDGFLGSRVLGQTQTWRAPADSGKN</sequence>
<reference evidence="3 4" key="1">
    <citation type="submission" date="2019-03" db="EMBL/GenBank/DDBJ databases">
        <title>Draft Genome Sequence of Duganella callidus sp. nov., a Novel Duganella Species Isolated from Cultivated Soil.</title>
        <authorList>
            <person name="Raths R."/>
            <person name="Peta V."/>
            <person name="Bucking H."/>
        </authorList>
    </citation>
    <scope>NUCLEOTIDE SEQUENCE [LARGE SCALE GENOMIC DNA]</scope>
    <source>
        <strain evidence="3 4">DN04</strain>
    </source>
</reference>
<proteinExistence type="predicted"/>
<organism evidence="3 4">
    <name type="scientific">Duganella callida</name>
    <dbReference type="NCBI Taxonomy" id="2561932"/>
    <lineage>
        <taxon>Bacteria</taxon>
        <taxon>Pseudomonadati</taxon>
        <taxon>Pseudomonadota</taxon>
        <taxon>Betaproteobacteria</taxon>
        <taxon>Burkholderiales</taxon>
        <taxon>Oxalobacteraceae</taxon>
        <taxon>Telluria group</taxon>
        <taxon>Duganella</taxon>
    </lineage>
</organism>